<evidence type="ECO:0000256" key="3">
    <source>
        <dbReference type="ARBA" id="ARBA00022692"/>
    </source>
</evidence>
<protein>
    <submittedName>
        <fullName evidence="8">Uncharacterized protein</fullName>
    </submittedName>
</protein>
<dbReference type="GO" id="GO:0016020">
    <property type="term" value="C:membrane"/>
    <property type="evidence" value="ECO:0007669"/>
    <property type="project" value="UniProtKB-SubCell"/>
</dbReference>
<reference evidence="8" key="3">
    <citation type="submission" date="2023-05" db="EMBL/GenBank/DDBJ databases">
        <authorList>
            <person name="Smith C.H."/>
        </authorList>
    </citation>
    <scope>NUCLEOTIDE SEQUENCE</scope>
    <source>
        <strain evidence="8">CHS0354</strain>
        <tissue evidence="8">Mantle</tissue>
    </source>
</reference>
<dbReference type="AlphaFoldDB" id="A0AAE0VNN8"/>
<gene>
    <name evidence="8" type="ORF">CHS0354_021797</name>
</gene>
<dbReference type="PANTHER" id="PTHR20855">
    <property type="entry name" value="ADIPOR/PROGESTIN RECEPTOR-RELATED"/>
    <property type="match status" value="1"/>
</dbReference>
<feature type="transmembrane region" description="Helical" evidence="7">
    <location>
        <begin position="85"/>
        <end position="106"/>
    </location>
</feature>
<feature type="transmembrane region" description="Helical" evidence="7">
    <location>
        <begin position="189"/>
        <end position="211"/>
    </location>
</feature>
<dbReference type="GO" id="GO:0046872">
    <property type="term" value="F:metal ion binding"/>
    <property type="evidence" value="ECO:0007669"/>
    <property type="project" value="UniProtKB-KW"/>
</dbReference>
<comment type="caution">
    <text evidence="8">The sequence shown here is derived from an EMBL/GenBank/DDBJ whole genome shotgun (WGS) entry which is preliminary data.</text>
</comment>
<keyword evidence="6" id="KW-0862">Zinc</keyword>
<keyword evidence="9" id="KW-1185">Reference proteome</keyword>
<keyword evidence="6" id="KW-0479">Metal-binding</keyword>
<dbReference type="Pfam" id="PF03006">
    <property type="entry name" value="HlyIII"/>
    <property type="match status" value="1"/>
</dbReference>
<keyword evidence="3 7" id="KW-0812">Transmembrane</keyword>
<evidence type="ECO:0000313" key="9">
    <source>
        <dbReference type="Proteomes" id="UP001195483"/>
    </source>
</evidence>
<evidence type="ECO:0000256" key="2">
    <source>
        <dbReference type="ARBA" id="ARBA00007018"/>
    </source>
</evidence>
<evidence type="ECO:0000313" key="8">
    <source>
        <dbReference type="EMBL" id="KAK3584923.1"/>
    </source>
</evidence>
<dbReference type="GO" id="GO:0038023">
    <property type="term" value="F:signaling receptor activity"/>
    <property type="evidence" value="ECO:0007669"/>
    <property type="project" value="TreeGrafter"/>
</dbReference>
<evidence type="ECO:0000256" key="4">
    <source>
        <dbReference type="ARBA" id="ARBA00022989"/>
    </source>
</evidence>
<feature type="binding site" evidence="6">
    <location>
        <position position="107"/>
    </location>
    <ligand>
        <name>Zn(2+)</name>
        <dbReference type="ChEBI" id="CHEBI:29105"/>
    </ligand>
</feature>
<feature type="binding site" evidence="6">
    <location>
        <position position="265"/>
    </location>
    <ligand>
        <name>Zn(2+)</name>
        <dbReference type="ChEBI" id="CHEBI:29105"/>
    </ligand>
</feature>
<comment type="subcellular location">
    <subcellularLocation>
        <location evidence="1">Membrane</location>
        <topology evidence="1">Multi-pass membrane protein</topology>
    </subcellularLocation>
</comment>
<proteinExistence type="inferred from homology"/>
<feature type="binding site" evidence="6">
    <location>
        <position position="261"/>
    </location>
    <ligand>
        <name>Zn(2+)</name>
        <dbReference type="ChEBI" id="CHEBI:29105"/>
    </ligand>
</feature>
<dbReference type="Proteomes" id="UP001195483">
    <property type="component" value="Unassembled WGS sequence"/>
</dbReference>
<accession>A0AAE0VNN8</accession>
<dbReference type="PANTHER" id="PTHR20855:SF92">
    <property type="entry name" value="PROGESTIN AND ADIPOQ RECEPTOR FAMILY MEMBER 3-LIKE"/>
    <property type="match status" value="1"/>
</dbReference>
<feature type="transmembrane region" description="Helical" evidence="7">
    <location>
        <begin position="118"/>
        <end position="140"/>
    </location>
</feature>
<dbReference type="EMBL" id="JAEAOA010001326">
    <property type="protein sequence ID" value="KAK3584923.1"/>
    <property type="molecule type" value="Genomic_DNA"/>
</dbReference>
<sequence>MMPIMKFVDSLTPTTTKQEVPILFHEPHVETGFRKIHQPWYYYLFSLFQRHNECMNAWTHLIALLFCLGKFKSFSEEFDLINDPYMLPLVAGIMTTVMLYLCSFSAHCFHNQSELMHYTWFMIDYAGIGMYGLGCTILHYSYSLDQSLIGGILHDIAVPVAVCLAVTVCVCCSVSKVMYKRPYPFTRKIWQLSSVGGIYFLLIIPILQRIYLSIHDGEKWDSGLSHHTQQILWFLSAGFFFGSDIPQRFFPGKFDFVGHSHQIFHVCIMMTTFKKLDAVYEDIRQNREKYLMQLPMPSFMGTIGAVLLATLMNIIVVSIFHQLAKSKLLIEPKKKE</sequence>
<evidence type="ECO:0000256" key="1">
    <source>
        <dbReference type="ARBA" id="ARBA00004141"/>
    </source>
</evidence>
<reference evidence="8" key="2">
    <citation type="journal article" date="2021" name="Genome Biol. Evol.">
        <title>Developing a high-quality reference genome for a parasitic bivalve with doubly uniparental inheritance (Bivalvia: Unionida).</title>
        <authorList>
            <person name="Smith C.H."/>
        </authorList>
    </citation>
    <scope>NUCLEOTIDE SEQUENCE</scope>
    <source>
        <strain evidence="8">CHS0354</strain>
        <tissue evidence="8">Mantle</tissue>
    </source>
</reference>
<feature type="transmembrane region" description="Helical" evidence="7">
    <location>
        <begin position="299"/>
        <end position="320"/>
    </location>
</feature>
<keyword evidence="5 7" id="KW-0472">Membrane</keyword>
<evidence type="ECO:0000256" key="6">
    <source>
        <dbReference type="PIRSR" id="PIRSR604254-1"/>
    </source>
</evidence>
<keyword evidence="4 7" id="KW-1133">Transmembrane helix</keyword>
<evidence type="ECO:0000256" key="5">
    <source>
        <dbReference type="ARBA" id="ARBA00023136"/>
    </source>
</evidence>
<dbReference type="InterPro" id="IPR004254">
    <property type="entry name" value="AdipoR/HlyIII-related"/>
</dbReference>
<comment type="similarity">
    <text evidence="2">Belongs to the ADIPOR family.</text>
</comment>
<evidence type="ECO:0000256" key="7">
    <source>
        <dbReference type="SAM" id="Phobius"/>
    </source>
</evidence>
<organism evidence="8 9">
    <name type="scientific">Potamilus streckersoni</name>
    <dbReference type="NCBI Taxonomy" id="2493646"/>
    <lineage>
        <taxon>Eukaryota</taxon>
        <taxon>Metazoa</taxon>
        <taxon>Spiralia</taxon>
        <taxon>Lophotrochozoa</taxon>
        <taxon>Mollusca</taxon>
        <taxon>Bivalvia</taxon>
        <taxon>Autobranchia</taxon>
        <taxon>Heteroconchia</taxon>
        <taxon>Palaeoheterodonta</taxon>
        <taxon>Unionida</taxon>
        <taxon>Unionoidea</taxon>
        <taxon>Unionidae</taxon>
        <taxon>Ambleminae</taxon>
        <taxon>Lampsilini</taxon>
        <taxon>Potamilus</taxon>
    </lineage>
</organism>
<name>A0AAE0VNN8_9BIVA</name>
<reference evidence="8" key="1">
    <citation type="journal article" date="2021" name="Genome Biol. Evol.">
        <title>A High-Quality Reference Genome for a Parasitic Bivalve with Doubly Uniparental Inheritance (Bivalvia: Unionida).</title>
        <authorList>
            <person name="Smith C.H."/>
        </authorList>
    </citation>
    <scope>NUCLEOTIDE SEQUENCE</scope>
    <source>
        <strain evidence="8">CHS0354</strain>
    </source>
</reference>
<feature type="transmembrane region" description="Helical" evidence="7">
    <location>
        <begin position="152"/>
        <end position="177"/>
    </location>
</feature>